<dbReference type="SUPFAM" id="SSF88659">
    <property type="entry name" value="Sigma3 and sigma4 domains of RNA polymerase sigma factors"/>
    <property type="match status" value="1"/>
</dbReference>
<name>A0A977L4V5_9CYAN</name>
<evidence type="ECO:0000256" key="1">
    <source>
        <dbReference type="ARBA" id="ARBA00010641"/>
    </source>
</evidence>
<dbReference type="GO" id="GO:0016987">
    <property type="term" value="F:sigma factor activity"/>
    <property type="evidence" value="ECO:0007669"/>
    <property type="project" value="UniProtKB-KW"/>
</dbReference>
<dbReference type="InterPro" id="IPR013325">
    <property type="entry name" value="RNA_pol_sigma_r2"/>
</dbReference>
<feature type="domain" description="RNA polymerase sigma factor 70 region 4 type 2" evidence="6">
    <location>
        <begin position="118"/>
        <end position="166"/>
    </location>
</feature>
<accession>A0A977L4V5</accession>
<gene>
    <name evidence="7" type="ORF">KA717_17275</name>
</gene>
<dbReference type="PANTHER" id="PTHR43133">
    <property type="entry name" value="RNA POLYMERASE ECF-TYPE SIGMA FACTO"/>
    <property type="match status" value="1"/>
</dbReference>
<dbReference type="KEGG" id="wna:KA717_17275"/>
<dbReference type="InterPro" id="IPR014284">
    <property type="entry name" value="RNA_pol_sigma-70_dom"/>
</dbReference>
<sequence length="301" mass="35206">MKRLCQGDRPVFWQLWQPYQDCLQQKCLLWMNGNVENAEDAFSQVTLKAWEQLFIHADKITHLKAWLIRFTYNFCMDIHRAKGKTAIAVDNIEELAEATRAIEAPELSPLGSEVEIRMRLAINNLPMRLRSPFLMRFEEEMSYADIAQKLNISRDNVYKRISQARAILEPQMMAYYSDNKDFSFLEISLRSIKKESEIENTMNLDLSPNLSTEILPRQCLECCYCQSLHVRKNGKKRGKQNYFCKDCDRQFVESHAVRGYEAEIKERCLALYADGLSYRAIGRKMGIPHTTVINWVKEKIL</sequence>
<protein>
    <submittedName>
        <fullName evidence="7">Sigma-70 family RNA polymerase sigma factor</fullName>
    </submittedName>
</protein>
<proteinExistence type="inferred from homology"/>
<dbReference type="InterPro" id="IPR036388">
    <property type="entry name" value="WH-like_DNA-bd_sf"/>
</dbReference>
<dbReference type="CDD" id="cd06171">
    <property type="entry name" value="Sigma70_r4"/>
    <property type="match status" value="1"/>
</dbReference>
<dbReference type="AlphaFoldDB" id="A0A977L4V5"/>
<dbReference type="Proteomes" id="UP001065613">
    <property type="component" value="Chromosome"/>
</dbReference>
<keyword evidence="2" id="KW-0805">Transcription regulation</keyword>
<comment type="similarity">
    <text evidence="1">Belongs to the sigma-70 factor family. ECF subfamily.</text>
</comment>
<reference evidence="7" key="1">
    <citation type="submission" date="2021-04" db="EMBL/GenBank/DDBJ databases">
        <title>Genome sequence of Woronichinia naegeliana from Washington state freshwater lake bloom.</title>
        <authorList>
            <person name="Dreher T.W."/>
        </authorList>
    </citation>
    <scope>NUCLEOTIDE SEQUENCE</scope>
    <source>
        <strain evidence="7">WA131</strain>
    </source>
</reference>
<keyword evidence="5" id="KW-0804">Transcription</keyword>
<dbReference type="GO" id="GO:0006352">
    <property type="term" value="P:DNA-templated transcription initiation"/>
    <property type="evidence" value="ECO:0007669"/>
    <property type="project" value="InterPro"/>
</dbReference>
<keyword evidence="3" id="KW-0731">Sigma factor</keyword>
<dbReference type="GO" id="GO:0003677">
    <property type="term" value="F:DNA binding"/>
    <property type="evidence" value="ECO:0007669"/>
    <property type="project" value="UniProtKB-KW"/>
</dbReference>
<dbReference type="Gene3D" id="1.10.10.10">
    <property type="entry name" value="Winged helix-like DNA-binding domain superfamily/Winged helix DNA-binding domain"/>
    <property type="match status" value="2"/>
</dbReference>
<dbReference type="InterPro" id="IPR039425">
    <property type="entry name" value="RNA_pol_sigma-70-like"/>
</dbReference>
<dbReference type="Pfam" id="PF13384">
    <property type="entry name" value="HTH_23"/>
    <property type="match status" value="1"/>
</dbReference>
<dbReference type="EMBL" id="CP073041">
    <property type="protein sequence ID" value="UXE64110.1"/>
    <property type="molecule type" value="Genomic_DNA"/>
</dbReference>
<dbReference type="InterPro" id="IPR009057">
    <property type="entry name" value="Homeodomain-like_sf"/>
</dbReference>
<keyword evidence="4" id="KW-0238">DNA-binding</keyword>
<evidence type="ECO:0000313" key="7">
    <source>
        <dbReference type="EMBL" id="UXE64110.1"/>
    </source>
</evidence>
<dbReference type="NCBIfam" id="TIGR02937">
    <property type="entry name" value="sigma70-ECF"/>
    <property type="match status" value="1"/>
</dbReference>
<dbReference type="Pfam" id="PF08281">
    <property type="entry name" value="Sigma70_r4_2"/>
    <property type="match status" value="1"/>
</dbReference>
<dbReference type="InterPro" id="IPR013324">
    <property type="entry name" value="RNA_pol_sigma_r3/r4-like"/>
</dbReference>
<evidence type="ECO:0000256" key="2">
    <source>
        <dbReference type="ARBA" id="ARBA00023015"/>
    </source>
</evidence>
<evidence type="ECO:0000256" key="3">
    <source>
        <dbReference type="ARBA" id="ARBA00023082"/>
    </source>
</evidence>
<dbReference type="SUPFAM" id="SSF88946">
    <property type="entry name" value="Sigma2 domain of RNA polymerase sigma factors"/>
    <property type="match status" value="1"/>
</dbReference>
<evidence type="ECO:0000259" key="6">
    <source>
        <dbReference type="Pfam" id="PF08281"/>
    </source>
</evidence>
<evidence type="ECO:0000256" key="4">
    <source>
        <dbReference type="ARBA" id="ARBA00023125"/>
    </source>
</evidence>
<dbReference type="InterPro" id="IPR013249">
    <property type="entry name" value="RNA_pol_sigma70_r4_t2"/>
</dbReference>
<dbReference type="Gene3D" id="1.10.1740.10">
    <property type="match status" value="1"/>
</dbReference>
<dbReference type="PANTHER" id="PTHR43133:SF8">
    <property type="entry name" value="RNA POLYMERASE SIGMA FACTOR HI_1459-RELATED"/>
    <property type="match status" value="1"/>
</dbReference>
<dbReference type="SUPFAM" id="SSF46689">
    <property type="entry name" value="Homeodomain-like"/>
    <property type="match status" value="1"/>
</dbReference>
<organism evidence="7">
    <name type="scientific">Woronichinia naegeliana WA131</name>
    <dbReference type="NCBI Taxonomy" id="2824559"/>
    <lineage>
        <taxon>Bacteria</taxon>
        <taxon>Bacillati</taxon>
        <taxon>Cyanobacteriota</taxon>
        <taxon>Cyanophyceae</taxon>
        <taxon>Synechococcales</taxon>
        <taxon>Coelosphaeriaceae</taxon>
        <taxon>Woronichinia</taxon>
    </lineage>
</organism>
<evidence type="ECO:0000256" key="5">
    <source>
        <dbReference type="ARBA" id="ARBA00023163"/>
    </source>
</evidence>